<feature type="region of interest" description="Disordered" evidence="1">
    <location>
        <begin position="1"/>
        <end position="27"/>
    </location>
</feature>
<dbReference type="GO" id="GO:0006355">
    <property type="term" value="P:regulation of DNA-templated transcription"/>
    <property type="evidence" value="ECO:0007669"/>
    <property type="project" value="InterPro"/>
</dbReference>
<evidence type="ECO:0000259" key="2">
    <source>
        <dbReference type="Pfam" id="PF00196"/>
    </source>
</evidence>
<evidence type="ECO:0000313" key="4">
    <source>
        <dbReference type="Proteomes" id="UP000249165"/>
    </source>
</evidence>
<proteinExistence type="predicted"/>
<dbReference type="SUPFAM" id="SSF46894">
    <property type="entry name" value="C-terminal effector domain of the bipartite response regulators"/>
    <property type="match status" value="1"/>
</dbReference>
<organism evidence="3 4">
    <name type="scientific">Salipiger aestuarii</name>
    <dbReference type="NCBI Taxonomy" id="568098"/>
    <lineage>
        <taxon>Bacteria</taxon>
        <taxon>Pseudomonadati</taxon>
        <taxon>Pseudomonadota</taxon>
        <taxon>Alphaproteobacteria</taxon>
        <taxon>Rhodobacterales</taxon>
        <taxon>Roseobacteraceae</taxon>
        <taxon>Salipiger</taxon>
    </lineage>
</organism>
<feature type="region of interest" description="Disordered" evidence="1">
    <location>
        <begin position="92"/>
        <end position="168"/>
    </location>
</feature>
<dbReference type="EMBL" id="QLMG01000001">
    <property type="protein sequence ID" value="RAK24014.1"/>
    <property type="molecule type" value="Genomic_DNA"/>
</dbReference>
<dbReference type="Pfam" id="PF00196">
    <property type="entry name" value="GerE"/>
    <property type="match status" value="1"/>
</dbReference>
<dbReference type="GO" id="GO:0003677">
    <property type="term" value="F:DNA binding"/>
    <property type="evidence" value="ECO:0007669"/>
    <property type="project" value="UniProtKB-KW"/>
</dbReference>
<keyword evidence="3" id="KW-0238">DNA-binding</keyword>
<dbReference type="InterPro" id="IPR036388">
    <property type="entry name" value="WH-like_DNA-bd_sf"/>
</dbReference>
<dbReference type="InterPro" id="IPR016032">
    <property type="entry name" value="Sig_transdc_resp-reg_C-effctor"/>
</dbReference>
<evidence type="ECO:0000256" key="1">
    <source>
        <dbReference type="SAM" id="MobiDB-lite"/>
    </source>
</evidence>
<comment type="caution">
    <text evidence="3">The sequence shown here is derived from an EMBL/GenBank/DDBJ whole genome shotgun (WGS) entry which is preliminary data.</text>
</comment>
<accession>A0A327YS63</accession>
<evidence type="ECO:0000313" key="3">
    <source>
        <dbReference type="EMBL" id="RAK24014.1"/>
    </source>
</evidence>
<feature type="compositionally biased region" description="Basic and acidic residues" evidence="1">
    <location>
        <begin position="150"/>
        <end position="160"/>
    </location>
</feature>
<dbReference type="AlphaFoldDB" id="A0A327YS63"/>
<keyword evidence="4" id="KW-1185">Reference proteome</keyword>
<reference evidence="3 4" key="1">
    <citation type="submission" date="2018-06" db="EMBL/GenBank/DDBJ databases">
        <title>Genomic Encyclopedia of Archaeal and Bacterial Type Strains, Phase II (KMG-II): from individual species to whole genera.</title>
        <authorList>
            <person name="Goeker M."/>
        </authorList>
    </citation>
    <scope>NUCLEOTIDE SEQUENCE [LARGE SCALE GENOMIC DNA]</scope>
    <source>
        <strain evidence="3 4">DSM 22011</strain>
    </source>
</reference>
<dbReference type="Gene3D" id="1.10.10.10">
    <property type="entry name" value="Winged helix-like DNA-binding domain superfamily/Winged helix DNA-binding domain"/>
    <property type="match status" value="1"/>
</dbReference>
<name>A0A327YS63_9RHOB</name>
<gene>
    <name evidence="3" type="ORF">ATI53_1001121</name>
</gene>
<sequence length="219" mass="23870">MRPGEQTMRDHGAGAPGLHPDRRPSPWLRPCNSWRRSRFQNSAAFEEQLQRIAKLVGMDGDGFDLVLLNDAMPGMNALEGIERMRVLEGAARGDPLGHRKPRGRAKGACSRGGRSPAQDAVSQISGKRGASHGDGRTLCAARLHARRGRRSAERDGRDAVATRTRSAGLPYTGEANKEIVRDLEIREPTVKLHVKTPYRKIGAANRTQAAMLAKEAGLV</sequence>
<feature type="domain" description="HTH luxR-type" evidence="2">
    <location>
        <begin position="171"/>
        <end position="213"/>
    </location>
</feature>
<protein>
    <submittedName>
        <fullName evidence="3">DNA-binding NarL/FixJ family response regulator</fullName>
    </submittedName>
</protein>
<dbReference type="InterPro" id="IPR000792">
    <property type="entry name" value="Tscrpt_reg_LuxR_C"/>
</dbReference>
<dbReference type="Proteomes" id="UP000249165">
    <property type="component" value="Unassembled WGS sequence"/>
</dbReference>